<name>A0A9D1LVN6_9FIRM</name>
<reference evidence="2" key="1">
    <citation type="submission" date="2020-10" db="EMBL/GenBank/DDBJ databases">
        <authorList>
            <person name="Gilroy R."/>
        </authorList>
    </citation>
    <scope>NUCLEOTIDE SEQUENCE</scope>
    <source>
        <strain evidence="2">ChiSjej4B22-9803</strain>
    </source>
</reference>
<evidence type="ECO:0000313" key="2">
    <source>
        <dbReference type="EMBL" id="HIU48955.1"/>
    </source>
</evidence>
<evidence type="ECO:0000259" key="1">
    <source>
        <dbReference type="Pfam" id="PF14353"/>
    </source>
</evidence>
<feature type="domain" description="CpXC" evidence="1">
    <location>
        <begin position="9"/>
        <end position="137"/>
    </location>
</feature>
<evidence type="ECO:0000313" key="3">
    <source>
        <dbReference type="Proteomes" id="UP000824111"/>
    </source>
</evidence>
<comment type="caution">
    <text evidence="2">The sequence shown here is derived from an EMBL/GenBank/DDBJ whole genome shotgun (WGS) entry which is preliminary data.</text>
</comment>
<dbReference type="EMBL" id="DVND01000162">
    <property type="protein sequence ID" value="HIU48955.1"/>
    <property type="molecule type" value="Genomic_DNA"/>
</dbReference>
<proteinExistence type="predicted"/>
<dbReference type="AlphaFoldDB" id="A0A9D1LVN6"/>
<dbReference type="Proteomes" id="UP000824111">
    <property type="component" value="Unassembled WGS sequence"/>
</dbReference>
<organism evidence="2 3">
    <name type="scientific">Candidatus Avimonoglobus intestinipullorum</name>
    <dbReference type="NCBI Taxonomy" id="2840699"/>
    <lineage>
        <taxon>Bacteria</taxon>
        <taxon>Bacillati</taxon>
        <taxon>Bacillota</taxon>
        <taxon>Clostridia</taxon>
        <taxon>Eubacteriales</taxon>
        <taxon>Candidatus Avimonoglobus</taxon>
    </lineage>
</organism>
<dbReference type="InterPro" id="IPR025682">
    <property type="entry name" value="CpXC_dom"/>
</dbReference>
<dbReference type="Pfam" id="PF14353">
    <property type="entry name" value="CpXC"/>
    <property type="match status" value="1"/>
</dbReference>
<reference evidence="2" key="2">
    <citation type="journal article" date="2021" name="PeerJ">
        <title>Extensive microbial diversity within the chicken gut microbiome revealed by metagenomics and culture.</title>
        <authorList>
            <person name="Gilroy R."/>
            <person name="Ravi A."/>
            <person name="Getino M."/>
            <person name="Pursley I."/>
            <person name="Horton D.L."/>
            <person name="Alikhan N.F."/>
            <person name="Baker D."/>
            <person name="Gharbi K."/>
            <person name="Hall N."/>
            <person name="Watson M."/>
            <person name="Adriaenssens E.M."/>
            <person name="Foster-Nyarko E."/>
            <person name="Jarju S."/>
            <person name="Secka A."/>
            <person name="Antonio M."/>
            <person name="Oren A."/>
            <person name="Chaudhuri R.R."/>
            <person name="La Ragione R."/>
            <person name="Hildebrand F."/>
            <person name="Pallen M.J."/>
        </authorList>
    </citation>
    <scope>NUCLEOTIDE SEQUENCE</scope>
    <source>
        <strain evidence="2">ChiSjej4B22-9803</strain>
    </source>
</reference>
<gene>
    <name evidence="2" type="ORF">IAB04_06290</name>
</gene>
<accession>A0A9D1LVN6</accession>
<sequence length="224" mass="25711">MSINAQQQIKCPKCGQLHEINVWHSITVSDSPDLKADLLAGKINIFRCDSCGAAALLPTPLLYHDEEQRLMISFTPCTDELTKRQLFDNIRASSKESGELDALDDYNLRFVTDYNALLEKLLIFDNGLHDKVTEVLKLMVLMQEPDKMEQRTAMFGKTDGDGLEFMVFDKKEEACYTSRVPYATYNTIKEELRRSGVKYRSFDWEIVDADYAARLLNGFNNRME</sequence>
<protein>
    <submittedName>
        <fullName evidence="2">CpXC domain-containing protein</fullName>
    </submittedName>
</protein>